<dbReference type="InterPro" id="IPR006312">
    <property type="entry name" value="TatA/E"/>
</dbReference>
<evidence type="ECO:0000256" key="6">
    <source>
        <dbReference type="ARBA" id="ARBA00022989"/>
    </source>
</evidence>
<dbReference type="PANTHER" id="PTHR42982">
    <property type="entry name" value="SEC-INDEPENDENT PROTEIN TRANSLOCASE PROTEIN TATA"/>
    <property type="match status" value="1"/>
</dbReference>
<keyword evidence="5 9" id="KW-0653">Protein transport</keyword>
<evidence type="ECO:0000313" key="11">
    <source>
        <dbReference type="EMBL" id="MBZ5738620.1"/>
    </source>
</evidence>
<keyword evidence="2 9" id="KW-0813">Transport</keyword>
<comment type="caution">
    <text evidence="11">The sequence shown here is derived from an EMBL/GenBank/DDBJ whole genome shotgun (WGS) entry which is preliminary data.</text>
</comment>
<keyword evidence="7 9" id="KW-0811">Translocation</keyword>
<feature type="region of interest" description="Disordered" evidence="10">
    <location>
        <begin position="51"/>
        <end position="76"/>
    </location>
</feature>
<evidence type="ECO:0000256" key="5">
    <source>
        <dbReference type="ARBA" id="ARBA00022927"/>
    </source>
</evidence>
<keyword evidence="4 9" id="KW-0812">Transmembrane</keyword>
<proteinExistence type="inferred from homology"/>
<dbReference type="RefSeq" id="WP_224122988.1">
    <property type="nucleotide sequence ID" value="NZ_JAIQZJ010000005.1"/>
</dbReference>
<dbReference type="HAMAP" id="MF_00236">
    <property type="entry name" value="TatA_E"/>
    <property type="match status" value="1"/>
</dbReference>
<sequence length="76" mass="8006">MLQNLSGWHALVILTIVLLIFGSAKLPTLAKSVGQSVRILKDEVHETTAVSAEAAGTETRTPPTAPVDAVAERRAS</sequence>
<keyword evidence="8 9" id="KW-0472">Membrane</keyword>
<evidence type="ECO:0000256" key="1">
    <source>
        <dbReference type="ARBA" id="ARBA00004162"/>
    </source>
</evidence>
<evidence type="ECO:0000313" key="12">
    <source>
        <dbReference type="Proteomes" id="UP000780875"/>
    </source>
</evidence>
<evidence type="ECO:0000256" key="9">
    <source>
        <dbReference type="HAMAP-Rule" id="MF_00236"/>
    </source>
</evidence>
<comment type="subunit">
    <text evidence="9">The Tat system comprises two distinct complexes: a TatABC complex, containing multiple copies of TatA, TatB and TatC subunits, and a separate TatA complex, containing only TatA subunits. Substrates initially bind to the TatABC complex, which probably triggers association of the separate TatA complex to form the active translocon.</text>
</comment>
<dbReference type="Pfam" id="PF02416">
    <property type="entry name" value="TatA_B_E"/>
    <property type="match status" value="1"/>
</dbReference>
<keyword evidence="3 9" id="KW-1003">Cell membrane</keyword>
<keyword evidence="12" id="KW-1185">Reference proteome</keyword>
<gene>
    <name evidence="9 11" type="primary">tatA</name>
    <name evidence="11" type="ORF">K8U61_10645</name>
</gene>
<dbReference type="Proteomes" id="UP000780875">
    <property type="component" value="Unassembled WGS sequence"/>
</dbReference>
<dbReference type="EMBL" id="JAIQZJ010000005">
    <property type="protein sequence ID" value="MBZ5738620.1"/>
    <property type="molecule type" value="Genomic_DNA"/>
</dbReference>
<reference evidence="11 12" key="1">
    <citation type="submission" date="2021-09" db="EMBL/GenBank/DDBJ databases">
        <title>Whole genome sequence of Nocardioides sp. GBK3QG-3.</title>
        <authorList>
            <person name="Tuo L."/>
        </authorList>
    </citation>
    <scope>NUCLEOTIDE SEQUENCE [LARGE SCALE GENOMIC DNA]</scope>
    <source>
        <strain evidence="11 12">GBK3QG-3</strain>
    </source>
</reference>
<evidence type="ECO:0000256" key="4">
    <source>
        <dbReference type="ARBA" id="ARBA00022692"/>
    </source>
</evidence>
<dbReference type="PANTHER" id="PTHR42982:SF8">
    <property type="entry name" value="SEC-INDEPENDENT PROTEIN TRANSLOCASE PROTEIN TATA"/>
    <property type="match status" value="1"/>
</dbReference>
<accession>A0ABS7UCQ6</accession>
<comment type="function">
    <text evidence="9">Part of the twin-arginine translocation (Tat) system that transports large folded proteins containing a characteristic twin-arginine motif in their signal peptide across membranes. TatA could form the protein-conducting channel of the Tat system.</text>
</comment>
<evidence type="ECO:0000256" key="7">
    <source>
        <dbReference type="ARBA" id="ARBA00023010"/>
    </source>
</evidence>
<organism evidence="11 12">
    <name type="scientific">Nocardioides mangrovi</name>
    <dbReference type="NCBI Taxonomy" id="2874580"/>
    <lineage>
        <taxon>Bacteria</taxon>
        <taxon>Bacillati</taxon>
        <taxon>Actinomycetota</taxon>
        <taxon>Actinomycetes</taxon>
        <taxon>Propionibacteriales</taxon>
        <taxon>Nocardioidaceae</taxon>
        <taxon>Nocardioides</taxon>
    </lineage>
</organism>
<evidence type="ECO:0000256" key="8">
    <source>
        <dbReference type="ARBA" id="ARBA00023136"/>
    </source>
</evidence>
<dbReference type="Gene3D" id="1.20.5.3310">
    <property type="match status" value="1"/>
</dbReference>
<comment type="subcellular location">
    <subcellularLocation>
        <location evidence="1 9">Cell membrane</location>
        <topology evidence="1 9">Single-pass membrane protein</topology>
    </subcellularLocation>
</comment>
<evidence type="ECO:0000256" key="3">
    <source>
        <dbReference type="ARBA" id="ARBA00022475"/>
    </source>
</evidence>
<comment type="similarity">
    <text evidence="9">Belongs to the TatA/E family.</text>
</comment>
<protein>
    <recommendedName>
        <fullName evidence="9">Sec-independent protein translocase protein TatA</fullName>
    </recommendedName>
</protein>
<name>A0ABS7UCQ6_9ACTN</name>
<evidence type="ECO:0000256" key="10">
    <source>
        <dbReference type="SAM" id="MobiDB-lite"/>
    </source>
</evidence>
<dbReference type="NCBIfam" id="TIGR01411">
    <property type="entry name" value="tatAE"/>
    <property type="match status" value="1"/>
</dbReference>
<evidence type="ECO:0000256" key="2">
    <source>
        <dbReference type="ARBA" id="ARBA00022448"/>
    </source>
</evidence>
<dbReference type="InterPro" id="IPR003369">
    <property type="entry name" value="TatA/B/E"/>
</dbReference>
<keyword evidence="6 9" id="KW-1133">Transmembrane helix</keyword>